<dbReference type="PANTHER" id="PTHR35586:SF1">
    <property type="entry name" value="SLL1691 PROTEIN"/>
    <property type="match status" value="1"/>
</dbReference>
<evidence type="ECO:0000313" key="2">
    <source>
        <dbReference type="Proteomes" id="UP001409291"/>
    </source>
</evidence>
<accession>A0ABV0C3K9</accession>
<comment type="caution">
    <text evidence="1">The sequence shown here is derived from an EMBL/GenBank/DDBJ whole genome shotgun (WGS) entry which is preliminary data.</text>
</comment>
<evidence type="ECO:0008006" key="3">
    <source>
        <dbReference type="Google" id="ProtNLM"/>
    </source>
</evidence>
<protein>
    <recommendedName>
        <fullName evidence="3">Transposase (putative) YhgA-like domain-containing protein</fullName>
    </recommendedName>
</protein>
<proteinExistence type="predicted"/>
<dbReference type="RefSeq" id="WP_346583189.1">
    <property type="nucleotide sequence ID" value="NZ_JBDJNQ010000016.1"/>
</dbReference>
<reference evidence="1 2" key="1">
    <citation type="submission" date="2024-04" db="EMBL/GenBank/DDBJ databases">
        <title>WGS of bacteria from Torrens River.</title>
        <authorList>
            <person name="Wyrsch E.R."/>
            <person name="Drigo B."/>
        </authorList>
    </citation>
    <scope>NUCLEOTIDE SEQUENCE [LARGE SCALE GENOMIC DNA]</scope>
    <source>
        <strain evidence="1 2">TWI391</strain>
    </source>
</reference>
<keyword evidence="2" id="KW-1185">Reference proteome</keyword>
<gene>
    <name evidence="1" type="ORF">ABE541_23920</name>
</gene>
<name>A0ABV0C3K9_9SPHI</name>
<dbReference type="PANTHER" id="PTHR35586">
    <property type="entry name" value="SLL1691 PROTEIN"/>
    <property type="match status" value="1"/>
</dbReference>
<evidence type="ECO:0000313" key="1">
    <source>
        <dbReference type="EMBL" id="MEN5380334.1"/>
    </source>
</evidence>
<dbReference type="EMBL" id="JBDJNQ010000016">
    <property type="protein sequence ID" value="MEN5380334.1"/>
    <property type="molecule type" value="Genomic_DNA"/>
</dbReference>
<organism evidence="1 2">
    <name type="scientific">Sphingobacterium kitahiroshimense</name>
    <dbReference type="NCBI Taxonomy" id="470446"/>
    <lineage>
        <taxon>Bacteria</taxon>
        <taxon>Pseudomonadati</taxon>
        <taxon>Bacteroidota</taxon>
        <taxon>Sphingobacteriia</taxon>
        <taxon>Sphingobacteriales</taxon>
        <taxon>Sphingobacteriaceae</taxon>
        <taxon>Sphingobacterium</taxon>
    </lineage>
</organism>
<dbReference type="Proteomes" id="UP001409291">
    <property type="component" value="Unassembled WGS sequence"/>
</dbReference>
<sequence length="316" mass="36786">MSVDSRRLKPAKKNDELLKAIFEDNFPDFLRFMYPDANATFDLGRGLTFMDKELLEIIPFRERKKGKRVADLLVKVYLKDGSEKWILVNTEIEGGHDSDFSHRIFQYFYRLLDRYRVPVETIAVFTGGRSQPCTDEYHFAVFRTSLRFQYLSYQIFDHDESELLDMDNIFAYIVLACQKALDEDKVPEQELAEQRSTIARRLIETNKYSKDRIMSFLVFLKSFLFIRDKEINSNFDQYIYQVTGGTIEMGVIETIKRQEREKGIQAGIEKGIQSGIEKGKREESIAIALEFKKMGLPIADISKGTGLTIEEIEKLK</sequence>